<comment type="caution">
    <text evidence="1">The sequence shown here is derived from an EMBL/GenBank/DDBJ whole genome shotgun (WGS) entry which is preliminary data.</text>
</comment>
<name>A0A8J3PT91_9ACTN</name>
<gene>
    <name evidence="1" type="ORF">Pka01_31850</name>
</gene>
<dbReference type="AlphaFoldDB" id="A0A8J3PT91"/>
<organism evidence="1 2">
    <name type="scientific">Planotetraspora kaengkrachanensis</name>
    <dbReference type="NCBI Taxonomy" id="575193"/>
    <lineage>
        <taxon>Bacteria</taxon>
        <taxon>Bacillati</taxon>
        <taxon>Actinomycetota</taxon>
        <taxon>Actinomycetes</taxon>
        <taxon>Streptosporangiales</taxon>
        <taxon>Streptosporangiaceae</taxon>
        <taxon>Planotetraspora</taxon>
    </lineage>
</organism>
<evidence type="ECO:0000313" key="2">
    <source>
        <dbReference type="Proteomes" id="UP000630097"/>
    </source>
</evidence>
<proteinExistence type="predicted"/>
<dbReference type="Proteomes" id="UP000630097">
    <property type="component" value="Unassembled WGS sequence"/>
</dbReference>
<evidence type="ECO:0000313" key="1">
    <source>
        <dbReference type="EMBL" id="GIG80058.1"/>
    </source>
</evidence>
<dbReference type="RefSeq" id="WP_203883489.1">
    <property type="nucleotide sequence ID" value="NZ_BAABHH010000005.1"/>
</dbReference>
<accession>A0A8J3PT91</accession>
<reference evidence="1 2" key="1">
    <citation type="submission" date="2021-01" db="EMBL/GenBank/DDBJ databases">
        <title>Whole genome shotgun sequence of Planotetraspora kaengkrachanensis NBRC 104272.</title>
        <authorList>
            <person name="Komaki H."/>
            <person name="Tamura T."/>
        </authorList>
    </citation>
    <scope>NUCLEOTIDE SEQUENCE [LARGE SCALE GENOMIC DNA]</scope>
    <source>
        <strain evidence="1 2">NBRC 104272</strain>
    </source>
</reference>
<dbReference type="EMBL" id="BONV01000012">
    <property type="protein sequence ID" value="GIG80058.1"/>
    <property type="molecule type" value="Genomic_DNA"/>
</dbReference>
<protein>
    <submittedName>
        <fullName evidence="1">Uncharacterized protein</fullName>
    </submittedName>
</protein>
<keyword evidence="2" id="KW-1185">Reference proteome</keyword>
<sequence>MVGTKTRFTGEKAPCGKTVDGEHYLDDDEQGLVIRDEYFSCGCRRSRHEYHDGSIEVTTVRHDGKVARDEVGANHGS</sequence>